<dbReference type="Proteomes" id="UP000283522">
    <property type="component" value="Unassembled WGS sequence"/>
</dbReference>
<dbReference type="AlphaFoldDB" id="A0A418PNP0"/>
<evidence type="ECO:0000313" key="1">
    <source>
        <dbReference type="EMBL" id="RIW13616.1"/>
    </source>
</evidence>
<reference evidence="1 2" key="1">
    <citation type="submission" date="2018-09" db="EMBL/GenBank/DDBJ databases">
        <authorList>
            <person name="Wang X."/>
            <person name="Du Z."/>
        </authorList>
    </citation>
    <scope>NUCLEOTIDE SEQUENCE [LARGE SCALE GENOMIC DNA]</scope>
    <source>
        <strain evidence="1 2">N3</strain>
    </source>
</reference>
<evidence type="ECO:0000313" key="2">
    <source>
        <dbReference type="Proteomes" id="UP000283522"/>
    </source>
</evidence>
<protein>
    <submittedName>
        <fullName evidence="1">Uncharacterized protein</fullName>
    </submittedName>
</protein>
<organism evidence="1 2">
    <name type="scientific">Algoriphagus lacus</name>
    <dbReference type="NCBI Taxonomy" id="2056311"/>
    <lineage>
        <taxon>Bacteria</taxon>
        <taxon>Pseudomonadati</taxon>
        <taxon>Bacteroidota</taxon>
        <taxon>Cytophagia</taxon>
        <taxon>Cytophagales</taxon>
        <taxon>Cyclobacteriaceae</taxon>
        <taxon>Algoriphagus</taxon>
    </lineage>
</organism>
<sequence length="72" mass="8102">MIGELQINNASVRFGKKKIGIDISKKLKRIGSKVKHISKKVKTIGSELKHFSQKLKSIGSELKHFSQKLKSI</sequence>
<accession>A0A418PNP0</accession>
<gene>
    <name evidence="1" type="ORF">D0X99_15335</name>
</gene>
<name>A0A418PNP0_9BACT</name>
<proteinExistence type="predicted"/>
<dbReference type="EMBL" id="QXML01000008">
    <property type="protein sequence ID" value="RIW13616.1"/>
    <property type="molecule type" value="Genomic_DNA"/>
</dbReference>
<keyword evidence="2" id="KW-1185">Reference proteome</keyword>
<comment type="caution">
    <text evidence="1">The sequence shown here is derived from an EMBL/GenBank/DDBJ whole genome shotgun (WGS) entry which is preliminary data.</text>
</comment>